<protein>
    <submittedName>
        <fullName evidence="1">Uncharacterized protein</fullName>
    </submittedName>
</protein>
<comment type="caution">
    <text evidence="1">The sequence shown here is derived from an EMBL/GenBank/DDBJ whole genome shotgun (WGS) entry which is preliminary data.</text>
</comment>
<sequence length="567" mass="61622">MIHSDLNLLSITHTLQARLAAARMLVVEVAARYLKRNMRRVMREAPGGPLVAFEGVKNLWEEALFFSEETDAAAYWAERIDALCSIPPPASTPDAAEEESLRPWRDGHQILRQALGDLLMRVSPLAVPAPPDAAAAAATTTSSLPPLTFGELQDFLPIRAAAMAGFSLSEGPACFHPRPAGPDTPGLLSRYTELSEWLSEASRSDDMDAQSSVRLAGALHLDWMAREMGLPEREALTPTLHFISSIHSPLLFLHPQAVRALASLAPAAALTAQDAAVPPPPCPQPTSPPGLYARGSYDPAEYLVPPCMRELLVVNQAVRAYNFYMDRPTDDAAEDESVDPLAALQILERAERTCNNLLATRPASLRPALQSLLASVLYLWSRCCAPLMLSTDSIPNVVPDIVASEQLLRRALELLPAPSALGPLVLPPPGSSPDAQRIIRAPAVRQRLVHAAMLLQLVHTLVYRDSQENPTEKTLMQEAYRHAAAAMDLLTAVGTHFAAGGMQTGEPSRLQHPPTAFPVHLCALVERWSKAAPSEVPWLCREPDARASLIDELHTLSYYSGWGFGVF</sequence>
<reference evidence="1" key="1">
    <citation type="journal article" date="2022" name="bioRxiv">
        <title>Genomics of Preaxostyla Flagellates Illuminates Evolutionary Transitions and the Path Towards Mitochondrial Loss.</title>
        <authorList>
            <person name="Novak L.V.F."/>
            <person name="Treitli S.C."/>
            <person name="Pyrih J."/>
            <person name="Halakuc P."/>
            <person name="Pipaliya S.V."/>
            <person name="Vacek V."/>
            <person name="Brzon O."/>
            <person name="Soukal P."/>
            <person name="Eme L."/>
            <person name="Dacks J.B."/>
            <person name="Karnkowska A."/>
            <person name="Elias M."/>
            <person name="Hampl V."/>
        </authorList>
    </citation>
    <scope>NUCLEOTIDE SEQUENCE</scope>
    <source>
        <strain evidence="1">RCP-MX</strain>
    </source>
</reference>
<gene>
    <name evidence="1" type="ORF">PAPYR_6615</name>
</gene>
<dbReference type="EMBL" id="JAPMOS010000039">
    <property type="protein sequence ID" value="KAJ4457800.1"/>
    <property type="molecule type" value="Genomic_DNA"/>
</dbReference>
<evidence type="ECO:0000313" key="2">
    <source>
        <dbReference type="Proteomes" id="UP001141327"/>
    </source>
</evidence>
<evidence type="ECO:0000313" key="1">
    <source>
        <dbReference type="EMBL" id="KAJ4457800.1"/>
    </source>
</evidence>
<keyword evidence="2" id="KW-1185">Reference proteome</keyword>
<accession>A0ABQ8UM04</accession>
<organism evidence="1 2">
    <name type="scientific">Paratrimastix pyriformis</name>
    <dbReference type="NCBI Taxonomy" id="342808"/>
    <lineage>
        <taxon>Eukaryota</taxon>
        <taxon>Metamonada</taxon>
        <taxon>Preaxostyla</taxon>
        <taxon>Paratrimastigidae</taxon>
        <taxon>Paratrimastix</taxon>
    </lineage>
</organism>
<dbReference type="Proteomes" id="UP001141327">
    <property type="component" value="Unassembled WGS sequence"/>
</dbReference>
<proteinExistence type="predicted"/>
<name>A0ABQ8UM04_9EUKA</name>